<keyword evidence="3" id="KW-1185">Reference proteome</keyword>
<keyword evidence="1" id="KW-1133">Transmembrane helix</keyword>
<dbReference type="AlphaFoldDB" id="A0A0R2L483"/>
<evidence type="ECO:0000313" key="2">
    <source>
        <dbReference type="EMBL" id="KRN96385.1"/>
    </source>
</evidence>
<feature type="transmembrane region" description="Helical" evidence="1">
    <location>
        <begin position="75"/>
        <end position="93"/>
    </location>
</feature>
<name>A0A0R2L483_9LACO</name>
<keyword evidence="1" id="KW-0472">Membrane</keyword>
<feature type="transmembrane region" description="Helical" evidence="1">
    <location>
        <begin position="148"/>
        <end position="167"/>
    </location>
</feature>
<gene>
    <name evidence="2" type="ORF">IV55_GL001349</name>
</gene>
<evidence type="ECO:0000256" key="1">
    <source>
        <dbReference type="SAM" id="Phobius"/>
    </source>
</evidence>
<proteinExistence type="predicted"/>
<dbReference type="Pfam" id="PF03596">
    <property type="entry name" value="Cad"/>
    <property type="match status" value="1"/>
</dbReference>
<organism evidence="2 3">
    <name type="scientific">Furfurilactobacillus siliginis</name>
    <dbReference type="NCBI Taxonomy" id="348151"/>
    <lineage>
        <taxon>Bacteria</taxon>
        <taxon>Bacillati</taxon>
        <taxon>Bacillota</taxon>
        <taxon>Bacilli</taxon>
        <taxon>Lactobacillales</taxon>
        <taxon>Lactobacillaceae</taxon>
        <taxon>Furfurilactobacillus</taxon>
    </lineage>
</organism>
<dbReference type="PATRIC" id="fig|348151.3.peg.1388"/>
<feature type="transmembrane region" description="Helical" evidence="1">
    <location>
        <begin position="113"/>
        <end position="136"/>
    </location>
</feature>
<dbReference type="EMBL" id="JQCB01000004">
    <property type="protein sequence ID" value="KRN96385.1"/>
    <property type="molecule type" value="Genomic_DNA"/>
</dbReference>
<feature type="transmembrane region" description="Helical" evidence="1">
    <location>
        <begin position="12"/>
        <end position="35"/>
    </location>
</feature>
<dbReference type="STRING" id="348151.IV55_GL001349"/>
<feature type="transmembrane region" description="Helical" evidence="1">
    <location>
        <begin position="179"/>
        <end position="197"/>
    </location>
</feature>
<feature type="transmembrane region" description="Helical" evidence="1">
    <location>
        <begin position="47"/>
        <end position="69"/>
    </location>
</feature>
<reference evidence="2 3" key="1">
    <citation type="journal article" date="2015" name="Genome Announc.">
        <title>Expanding the biotechnology potential of lactobacilli through comparative genomics of 213 strains and associated genera.</title>
        <authorList>
            <person name="Sun Z."/>
            <person name="Harris H.M."/>
            <person name="McCann A."/>
            <person name="Guo C."/>
            <person name="Argimon S."/>
            <person name="Zhang W."/>
            <person name="Yang X."/>
            <person name="Jeffery I.B."/>
            <person name="Cooney J.C."/>
            <person name="Kagawa T.F."/>
            <person name="Liu W."/>
            <person name="Song Y."/>
            <person name="Salvetti E."/>
            <person name="Wrobel A."/>
            <person name="Rasinkangas P."/>
            <person name="Parkhill J."/>
            <person name="Rea M.C."/>
            <person name="O'Sullivan O."/>
            <person name="Ritari J."/>
            <person name="Douillard F.P."/>
            <person name="Paul Ross R."/>
            <person name="Yang R."/>
            <person name="Briner A.E."/>
            <person name="Felis G.E."/>
            <person name="de Vos W.M."/>
            <person name="Barrangou R."/>
            <person name="Klaenhammer T.R."/>
            <person name="Caufield P.W."/>
            <person name="Cui Y."/>
            <person name="Zhang H."/>
            <person name="O'Toole P.W."/>
        </authorList>
    </citation>
    <scope>NUCLEOTIDE SEQUENCE [LARGE SCALE GENOMIC DNA]</scope>
    <source>
        <strain evidence="2 3">DSM 22696</strain>
    </source>
</reference>
<comment type="caution">
    <text evidence="2">The sequence shown here is derived from an EMBL/GenBank/DDBJ whole genome shotgun (WGS) entry which is preliminary data.</text>
</comment>
<dbReference type="Proteomes" id="UP000051139">
    <property type="component" value="Unassembled WGS sequence"/>
</dbReference>
<protein>
    <submittedName>
        <fullName evidence="2">Cadmium binding protein</fullName>
    </submittedName>
</protein>
<dbReference type="InterPro" id="IPR004676">
    <property type="entry name" value="Cd-R_transporter"/>
</dbReference>
<sequence length="206" mass="22464">MLDHCGEIMLTAFFTGLGLYVSTSIDNLIVLTVIFGSTPRSARWSVYWGDLLGAIILVVACLLCAFALGLIPQPWLLGLLGLIPIVLGIRLLVVKDADDEAQVANEMKKKRHVLLNVALITVTTCGADNVGIYVPLFTQTSRSQLGPLLTGLFVMLTIFCWLGYRLATMPHLTGLLKRYGSHMTAVVYIVLGCAVLWESGTITHFL</sequence>
<accession>A0A0R2L483</accession>
<evidence type="ECO:0000313" key="3">
    <source>
        <dbReference type="Proteomes" id="UP000051139"/>
    </source>
</evidence>
<keyword evidence="1" id="KW-0812">Transmembrane</keyword>